<organism evidence="7 8">
    <name type="scientific">Methylorubrum suomiense</name>
    <dbReference type="NCBI Taxonomy" id="144191"/>
    <lineage>
        <taxon>Bacteria</taxon>
        <taxon>Pseudomonadati</taxon>
        <taxon>Pseudomonadota</taxon>
        <taxon>Alphaproteobacteria</taxon>
        <taxon>Hyphomicrobiales</taxon>
        <taxon>Methylobacteriaceae</taxon>
        <taxon>Methylorubrum</taxon>
    </lineage>
</organism>
<keyword evidence="3" id="KW-1133">Transmembrane helix</keyword>
<evidence type="ECO:0000256" key="5">
    <source>
        <dbReference type="SAM" id="MobiDB-lite"/>
    </source>
</evidence>
<accession>A0ABQ4UY14</accession>
<evidence type="ECO:0000259" key="6">
    <source>
        <dbReference type="Pfam" id="PF04357"/>
    </source>
</evidence>
<reference evidence="7" key="2">
    <citation type="submission" date="2021-08" db="EMBL/GenBank/DDBJ databases">
        <authorList>
            <person name="Tani A."/>
            <person name="Ola A."/>
            <person name="Ogura Y."/>
            <person name="Katsura K."/>
            <person name="Hayashi T."/>
        </authorList>
    </citation>
    <scope>NUCLEOTIDE SEQUENCE</scope>
    <source>
        <strain evidence="7">DSM 14458</strain>
    </source>
</reference>
<dbReference type="Pfam" id="PF04357">
    <property type="entry name" value="TamB"/>
    <property type="match status" value="1"/>
</dbReference>
<evidence type="ECO:0000256" key="4">
    <source>
        <dbReference type="ARBA" id="ARBA00023136"/>
    </source>
</evidence>
<feature type="domain" description="Translocation and assembly module TamB C-terminal" evidence="6">
    <location>
        <begin position="1107"/>
        <end position="1462"/>
    </location>
</feature>
<keyword evidence="8" id="KW-1185">Reference proteome</keyword>
<name>A0ABQ4UY14_9HYPH</name>
<dbReference type="Proteomes" id="UP001055093">
    <property type="component" value="Unassembled WGS sequence"/>
</dbReference>
<proteinExistence type="predicted"/>
<evidence type="ECO:0000256" key="1">
    <source>
        <dbReference type="ARBA" id="ARBA00004167"/>
    </source>
</evidence>
<evidence type="ECO:0000313" key="8">
    <source>
        <dbReference type="Proteomes" id="UP001055093"/>
    </source>
</evidence>
<dbReference type="EMBL" id="BPRE01000011">
    <property type="protein sequence ID" value="GJE76993.1"/>
    <property type="molecule type" value="Genomic_DNA"/>
</dbReference>
<dbReference type="RefSeq" id="WP_137827212.1">
    <property type="nucleotide sequence ID" value="NZ_BPRE01000011.1"/>
</dbReference>
<dbReference type="PANTHER" id="PTHR36985">
    <property type="entry name" value="TRANSLOCATION AND ASSEMBLY MODULE SUBUNIT TAMB"/>
    <property type="match status" value="1"/>
</dbReference>
<protein>
    <recommendedName>
        <fullName evidence="6">Translocation and assembly module TamB C-terminal domain-containing protein</fullName>
    </recommendedName>
</protein>
<evidence type="ECO:0000313" key="7">
    <source>
        <dbReference type="EMBL" id="GJE76993.1"/>
    </source>
</evidence>
<keyword evidence="4" id="KW-0472">Membrane</keyword>
<evidence type="ECO:0000256" key="2">
    <source>
        <dbReference type="ARBA" id="ARBA00022692"/>
    </source>
</evidence>
<reference evidence="7" key="1">
    <citation type="journal article" date="2021" name="Front. Microbiol.">
        <title>Comprehensive Comparative Genomics and Phenotyping of Methylobacterium Species.</title>
        <authorList>
            <person name="Alessa O."/>
            <person name="Ogura Y."/>
            <person name="Fujitani Y."/>
            <person name="Takami H."/>
            <person name="Hayashi T."/>
            <person name="Sahin N."/>
            <person name="Tani A."/>
        </authorList>
    </citation>
    <scope>NUCLEOTIDE SEQUENCE</scope>
    <source>
        <strain evidence="7">DSM 14458</strain>
    </source>
</reference>
<dbReference type="PANTHER" id="PTHR36985:SF1">
    <property type="entry name" value="TRANSLOCATION AND ASSEMBLY MODULE SUBUNIT TAMB"/>
    <property type="match status" value="1"/>
</dbReference>
<comment type="caution">
    <text evidence="7">The sequence shown here is derived from an EMBL/GenBank/DDBJ whole genome shotgun (WGS) entry which is preliminary data.</text>
</comment>
<sequence length="1468" mass="150935">MGFLGRACGQNSSQFAGEGARGASRSLGGKERGAFAALAALVLLLAAALTPTDFLRAADGEKTVLGGILSKALSSDASQVSIGAVDGALSSDATIRDVVISDADGPWLKLDRARLAWRRLALLSGRLEVDSLEIGRLEILRKPVSGPPPAEAEPPDGSLLPDLPVKVEIKAFKLAELLLGEGIAGQPARLSADGKVKLGNPSEGLDLAVVARRLDAAGLFDARLLFVPKGEKLEVKAALTEPEGGLLSKAANLPGTPPIVFNLEGRGTLDAFNARLDFDAGPDIGAKGGARLSRIGTDRRLSLDLASRIEGLVPGPLAAIFSGTTKLDGGMAFSDSGAFRIDRLDLTSRTARLGIGGSLGADRVADFRVEARALPTEDGVTKAAETELRTLIFDGSLKGPLAAPQVKGALQASGLRTSASSLDRVEALLFVEPNGTAAARRFAIRADGTMEGLSLADPALRRAVGERAKLTLRADAGSDGVVDVADLTLDADTARLSYVGRVGQNTLAGTLQVALADIGAFSGVAGRTLAGHLEAKATVSGDPARKALAADLDLRGGGLVLGHEIADRLVGRTPTLRGRVFQTYDGYGFDRLLFEGAELVATLQGQATARSADVTGRLDLKDLSAFDERLAGAASADARLTGSLRKPDLTAALRAPDARADGKPIRDLRLDATLSDLTGALDGTLRLTGDVAGKALKADAHIARPSKTDYALDRLAFALGSVAIDGRAVVDPRSLLSEGALTVRAGDLADLSALALGQMGGSLDAAVTLTRDGGRQDATIRATGAHLRYDHFGLAKLDADLVGRDLRAHPALDGRASLDRVVAAGQTIDTVRLTATGTSQASDLVLTAQARGFALDGAARLLPAERTRIEIVRFSAQRGSDRLALAGPAAITLDDGSALIENLVIAAGSGRVSVQGRAGESLDLKFGIRALPLALARIASPSLALSGTVDGEADLQGTASRPEGRYALSVAKLVTPETRRAGLPPIDARASGTLSDGAASIDGRISAGRGAEVTVAGAIPVEAGGALNLKARGTLDAALANSLLSTGGQRVAGRVALDAGVTGSLAAPRVEGSATLSGGSLTDPLNGIRLTDIQGRITGRGDAIQIERLTAATRNGGRIAIDGRVAVEPASGFPGALRITADRAELVSSPLMTAVTSLNLALSGPLARTPKISGRVDVVSIDVSVPDRLPATVQPLPGIRHVNTPPAVRERLAQRGERKAQIAALSRKKTTAPFDASLDVTVNAPNRIFVRGRGIDAELGGELRVTGSSRAPRANGDFEMRRGRLSLIGQRLDFTRGRITFAGDLAQPDLDFIAETKAGDVTARVAVNGPASQPVFALSSDPSLPQDEVLSRILFKKAAGGLSPFQALQLAQAVAQLSGGAGGPDVFESARKSLGLDSLDVSTGASGGPAVGASRYINDRISVGVKAGAKPADTAATINYDVTRRIKLNGEAGSDGRTAVGVGAEWEW</sequence>
<evidence type="ECO:0000256" key="3">
    <source>
        <dbReference type="ARBA" id="ARBA00022989"/>
    </source>
</evidence>
<feature type="region of interest" description="Disordered" evidence="5">
    <location>
        <begin position="1"/>
        <end position="21"/>
    </location>
</feature>
<keyword evidence="2" id="KW-0812">Transmembrane</keyword>
<gene>
    <name evidence="7" type="ORF">BGCPKDLD_3593</name>
</gene>
<comment type="subcellular location">
    <subcellularLocation>
        <location evidence="1">Membrane</location>
        <topology evidence="1">Single-pass membrane protein</topology>
    </subcellularLocation>
</comment>
<dbReference type="InterPro" id="IPR007452">
    <property type="entry name" value="TamB_C"/>
</dbReference>